<proteinExistence type="predicted"/>
<dbReference type="EMBL" id="QGDQ01000006">
    <property type="protein sequence ID" value="PWJ54611.1"/>
    <property type="molecule type" value="Genomic_DNA"/>
</dbReference>
<reference evidence="2 3" key="1">
    <citation type="submission" date="2018-03" db="EMBL/GenBank/DDBJ databases">
        <title>Genomic Encyclopedia of Archaeal and Bacterial Type Strains, Phase II (KMG-II): from individual species to whole genera.</title>
        <authorList>
            <person name="Goeker M."/>
        </authorList>
    </citation>
    <scope>NUCLEOTIDE SEQUENCE [LARGE SCALE GENOMIC DNA]</scope>
    <source>
        <strain evidence="2 3">DSM 44889</strain>
    </source>
</reference>
<protein>
    <submittedName>
        <fullName evidence="2">Uncharacterized protein</fullName>
    </submittedName>
</protein>
<organism evidence="2 3">
    <name type="scientific">Quadrisphaera granulorum</name>
    <dbReference type="NCBI Taxonomy" id="317664"/>
    <lineage>
        <taxon>Bacteria</taxon>
        <taxon>Bacillati</taxon>
        <taxon>Actinomycetota</taxon>
        <taxon>Actinomycetes</taxon>
        <taxon>Kineosporiales</taxon>
        <taxon>Kineosporiaceae</taxon>
        <taxon>Quadrisphaera</taxon>
    </lineage>
</organism>
<gene>
    <name evidence="2" type="ORF">BXY45_10654</name>
</gene>
<comment type="caution">
    <text evidence="2">The sequence shown here is derived from an EMBL/GenBank/DDBJ whole genome shotgun (WGS) entry which is preliminary data.</text>
</comment>
<keyword evidence="3" id="KW-1185">Reference proteome</keyword>
<accession>A0A316AAG4</accession>
<dbReference type="RefSeq" id="WP_170131347.1">
    <property type="nucleotide sequence ID" value="NZ_QGDQ01000006.1"/>
</dbReference>
<evidence type="ECO:0000313" key="2">
    <source>
        <dbReference type="EMBL" id="PWJ54611.1"/>
    </source>
</evidence>
<evidence type="ECO:0000256" key="1">
    <source>
        <dbReference type="SAM" id="MobiDB-lite"/>
    </source>
</evidence>
<dbReference type="AlphaFoldDB" id="A0A316AAG4"/>
<sequence>MSNTTQPGAEHLAPEVDDTTGHAFRPAAIVNDDQDDDVSGHSFPEWPTSEVVSRTRP</sequence>
<name>A0A316AAG4_9ACTN</name>
<evidence type="ECO:0000313" key="3">
    <source>
        <dbReference type="Proteomes" id="UP000245469"/>
    </source>
</evidence>
<dbReference type="Proteomes" id="UP000245469">
    <property type="component" value="Unassembled WGS sequence"/>
</dbReference>
<feature type="region of interest" description="Disordered" evidence="1">
    <location>
        <begin position="1"/>
        <end position="57"/>
    </location>
</feature>